<evidence type="ECO:0000313" key="3">
    <source>
        <dbReference type="Proteomes" id="UP001155057"/>
    </source>
</evidence>
<gene>
    <name evidence="2" type="ORF">GGP61_003239</name>
</gene>
<dbReference type="EMBL" id="JANUAE010000015">
    <property type="protein sequence ID" value="MCS3711606.1"/>
    <property type="molecule type" value="Genomic_DNA"/>
</dbReference>
<dbReference type="PANTHER" id="PTHR13696">
    <property type="entry name" value="P-LOOP CONTAINING NUCLEOSIDE TRIPHOSPHATE HYDROLASE"/>
    <property type="match status" value="1"/>
</dbReference>
<organism evidence="2 3">
    <name type="scientific">Salinibacter ruber</name>
    <dbReference type="NCBI Taxonomy" id="146919"/>
    <lineage>
        <taxon>Bacteria</taxon>
        <taxon>Pseudomonadati</taxon>
        <taxon>Rhodothermota</taxon>
        <taxon>Rhodothermia</taxon>
        <taxon>Rhodothermales</taxon>
        <taxon>Salinibacteraceae</taxon>
        <taxon>Salinibacter</taxon>
    </lineage>
</organism>
<dbReference type="RefSeq" id="WP_259124458.1">
    <property type="nucleotide sequence ID" value="NZ_JANUAE010000015.1"/>
</dbReference>
<feature type="domain" description="AAA" evidence="1">
    <location>
        <begin position="1"/>
        <end position="179"/>
    </location>
</feature>
<dbReference type="Pfam" id="PF13614">
    <property type="entry name" value="AAA_31"/>
    <property type="match status" value="1"/>
</dbReference>
<reference evidence="2" key="1">
    <citation type="submission" date="2022-08" db="EMBL/GenBank/DDBJ databases">
        <title>Genomic Encyclopedia of Type Strains, Phase V (KMG-V): Genome sequencing to study the core and pangenomes of soil and plant-associated prokaryotes.</title>
        <authorList>
            <person name="Whitman W."/>
        </authorList>
    </citation>
    <scope>NUCLEOTIDE SEQUENCE</scope>
    <source>
        <strain evidence="2">SP3049</strain>
    </source>
</reference>
<dbReference type="SUPFAM" id="SSF52540">
    <property type="entry name" value="P-loop containing nucleoside triphosphate hydrolases"/>
    <property type="match status" value="1"/>
</dbReference>
<name>A0A9X2Q8X2_9BACT</name>
<evidence type="ECO:0000313" key="2">
    <source>
        <dbReference type="EMBL" id="MCS3711606.1"/>
    </source>
</evidence>
<dbReference type="InterPro" id="IPR050678">
    <property type="entry name" value="DNA_Partitioning_ATPase"/>
</dbReference>
<dbReference type="InterPro" id="IPR027417">
    <property type="entry name" value="P-loop_NTPase"/>
</dbReference>
<dbReference type="PIRSF" id="PIRSF009320">
    <property type="entry name" value="Nuc_binding_HP_1000"/>
    <property type="match status" value="1"/>
</dbReference>
<sequence>MHTLAFATQKGGVGKTSTLVGVTETLVEKGKDVLVVDADAQANASRWLMQEGPHEYDPEATLLHAADPDAPVFEAESLEETDLGADLIPAHPRQNSRLQNLHMESYIDKVLEDLLSSSEKRYDFALIDTPPYIGSPVWAAMSASDHIVVPVQLEGLAIEGLISLRRALSAARERFHTDVNVLGIFANQVDVRRGSAQEGWDFLNEEYGDLIFDTRLRQRADVAHASTIKQPLRECGSDHVINAFDNLTDEILHRLDE</sequence>
<protein>
    <submittedName>
        <fullName evidence="2">Chromosome partitioning protein</fullName>
    </submittedName>
</protein>
<dbReference type="AlphaFoldDB" id="A0A9X2Q8X2"/>
<evidence type="ECO:0000259" key="1">
    <source>
        <dbReference type="Pfam" id="PF13614"/>
    </source>
</evidence>
<accession>A0A9X2Q8X2</accession>
<comment type="caution">
    <text evidence="2">The sequence shown here is derived from an EMBL/GenBank/DDBJ whole genome shotgun (WGS) entry which is preliminary data.</text>
</comment>
<dbReference type="Gene3D" id="3.40.50.300">
    <property type="entry name" value="P-loop containing nucleotide triphosphate hydrolases"/>
    <property type="match status" value="1"/>
</dbReference>
<dbReference type="CDD" id="cd02042">
    <property type="entry name" value="ParAB_family"/>
    <property type="match status" value="1"/>
</dbReference>
<dbReference type="InterPro" id="IPR025669">
    <property type="entry name" value="AAA_dom"/>
</dbReference>
<dbReference type="PANTHER" id="PTHR13696:SF99">
    <property type="entry name" value="COBYRINIC ACID AC-DIAMIDE SYNTHASE"/>
    <property type="match status" value="1"/>
</dbReference>
<dbReference type="Proteomes" id="UP001155057">
    <property type="component" value="Unassembled WGS sequence"/>
</dbReference>
<proteinExistence type="predicted"/>